<evidence type="ECO:0000313" key="2">
    <source>
        <dbReference type="EMBL" id="HIU50380.1"/>
    </source>
</evidence>
<protein>
    <recommendedName>
        <fullName evidence="4">FG-GAP repeat protein</fullName>
    </recommendedName>
</protein>
<name>A0A9D1LY68_9FIRM</name>
<sequence length="455" mass="50206">MKIKEFLACLTAGLLAVLMSGCSIANLDSKDLMRPPRPTGDKAQIQHLIEQNAGNQKYTLKYPQSGNYRSAVILYDMNGDGSEEAIGLYRTKDENPQTHLVVIDEVGEEEEQQWQIVGEFTTAFPEVTEVDFADLNGDGIDEIIVGWNANSTMTNVLSVYSYDNNQCTQISSDEIYYEFAVGDFTQSGFDSIVLINLSTSEKSAAASLYCYNDNDKKITLVSEAAMDSEVTRLFNVTSGKVDSTGTFAVFADGVTGLRYNTQVIYFDVPQFQLKSETVQSGLISEYDSINLKSTAIVSKDINGDGIVEIPVCTKMPSDSSSTGMEYAGLISWCNYSTTDNDTEIVRTVVYNNKGGYYYIIPDEWYGHVTAVISDDGRTMTFMEYSDGVIGEAFFALRQYPVGEWIDGADMDGYSLILKNESNAYGYVLMGDSAYIPKEQDILNSFRAAGTGETVF</sequence>
<dbReference type="SUPFAM" id="SSF69318">
    <property type="entry name" value="Integrin alpha N-terminal domain"/>
    <property type="match status" value="1"/>
</dbReference>
<dbReference type="EMBL" id="DVNG01000075">
    <property type="protein sequence ID" value="HIU50380.1"/>
    <property type="molecule type" value="Genomic_DNA"/>
</dbReference>
<dbReference type="InterPro" id="IPR028994">
    <property type="entry name" value="Integrin_alpha_N"/>
</dbReference>
<evidence type="ECO:0000313" key="3">
    <source>
        <dbReference type="Proteomes" id="UP000824118"/>
    </source>
</evidence>
<comment type="caution">
    <text evidence="2">The sequence shown here is derived from an EMBL/GenBank/DDBJ whole genome shotgun (WGS) entry which is preliminary data.</text>
</comment>
<proteinExistence type="predicted"/>
<keyword evidence="1" id="KW-0732">Signal</keyword>
<evidence type="ECO:0008006" key="4">
    <source>
        <dbReference type="Google" id="ProtNLM"/>
    </source>
</evidence>
<dbReference type="Proteomes" id="UP000824118">
    <property type="component" value="Unassembled WGS sequence"/>
</dbReference>
<reference evidence="2" key="1">
    <citation type="submission" date="2020-10" db="EMBL/GenBank/DDBJ databases">
        <authorList>
            <person name="Gilroy R."/>
        </authorList>
    </citation>
    <scope>NUCLEOTIDE SEQUENCE</scope>
    <source>
        <strain evidence="2">ChiGjej1B1-1684</strain>
    </source>
</reference>
<feature type="chain" id="PRO_5039259139" description="FG-GAP repeat protein" evidence="1">
    <location>
        <begin position="26"/>
        <end position="455"/>
    </location>
</feature>
<evidence type="ECO:0000256" key="1">
    <source>
        <dbReference type="SAM" id="SignalP"/>
    </source>
</evidence>
<organism evidence="2 3">
    <name type="scientific">Candidatus Limousia pullorum</name>
    <dbReference type="NCBI Taxonomy" id="2840860"/>
    <lineage>
        <taxon>Bacteria</taxon>
        <taxon>Bacillati</taxon>
        <taxon>Bacillota</taxon>
        <taxon>Clostridia</taxon>
        <taxon>Eubacteriales</taxon>
        <taxon>Oscillospiraceae</taxon>
        <taxon>Oscillospiraceae incertae sedis</taxon>
        <taxon>Candidatus Limousia</taxon>
    </lineage>
</organism>
<accession>A0A9D1LY68</accession>
<feature type="signal peptide" evidence="1">
    <location>
        <begin position="1"/>
        <end position="25"/>
    </location>
</feature>
<dbReference type="Gene3D" id="2.130.10.130">
    <property type="entry name" value="Integrin alpha, N-terminal"/>
    <property type="match status" value="1"/>
</dbReference>
<dbReference type="AlphaFoldDB" id="A0A9D1LY68"/>
<gene>
    <name evidence="2" type="ORF">IAD22_05155</name>
</gene>
<reference evidence="2" key="2">
    <citation type="journal article" date="2021" name="PeerJ">
        <title>Extensive microbial diversity within the chicken gut microbiome revealed by metagenomics and culture.</title>
        <authorList>
            <person name="Gilroy R."/>
            <person name="Ravi A."/>
            <person name="Getino M."/>
            <person name="Pursley I."/>
            <person name="Horton D.L."/>
            <person name="Alikhan N.F."/>
            <person name="Baker D."/>
            <person name="Gharbi K."/>
            <person name="Hall N."/>
            <person name="Watson M."/>
            <person name="Adriaenssens E.M."/>
            <person name="Foster-Nyarko E."/>
            <person name="Jarju S."/>
            <person name="Secka A."/>
            <person name="Antonio M."/>
            <person name="Oren A."/>
            <person name="Chaudhuri R.R."/>
            <person name="La Ragione R."/>
            <person name="Hildebrand F."/>
            <person name="Pallen M.J."/>
        </authorList>
    </citation>
    <scope>NUCLEOTIDE SEQUENCE</scope>
    <source>
        <strain evidence="2">ChiGjej1B1-1684</strain>
    </source>
</reference>
<dbReference type="PROSITE" id="PS51257">
    <property type="entry name" value="PROKAR_LIPOPROTEIN"/>
    <property type="match status" value="1"/>
</dbReference>